<name>A0A7C4R2Q4_UNCC3</name>
<proteinExistence type="predicted"/>
<dbReference type="AlphaFoldDB" id="A0A7C4R2Q4"/>
<sequence length="117" mass="13519">MGFEFFKTIKENKEEISKTIKDFLKELEFVINNGTDEEKVLWKERVLKYGFNNLGDIKKALEIADKNIGKSLVMYPKQIGAIKADLKGKDGLLNFLVEQQMSRRAKKYTGTRKELAN</sequence>
<reference evidence="1" key="1">
    <citation type="journal article" date="2020" name="mSystems">
        <title>Genome- and Community-Level Interaction Insights into Carbon Utilization and Element Cycling Functions of Hydrothermarchaeota in Hydrothermal Sediment.</title>
        <authorList>
            <person name="Zhou Z."/>
            <person name="Liu Y."/>
            <person name="Xu W."/>
            <person name="Pan J."/>
            <person name="Luo Z.H."/>
            <person name="Li M."/>
        </authorList>
    </citation>
    <scope>NUCLEOTIDE SEQUENCE [LARGE SCALE GENOMIC DNA]</scope>
    <source>
        <strain evidence="1">SpSt-579</strain>
    </source>
</reference>
<comment type="caution">
    <text evidence="1">The sequence shown here is derived from an EMBL/GenBank/DDBJ whole genome shotgun (WGS) entry which is preliminary data.</text>
</comment>
<dbReference type="EMBL" id="DSYQ01000001">
    <property type="protein sequence ID" value="HGT70635.1"/>
    <property type="molecule type" value="Genomic_DNA"/>
</dbReference>
<accession>A0A7C4R2Q4</accession>
<evidence type="ECO:0000313" key="1">
    <source>
        <dbReference type="EMBL" id="HGT70635.1"/>
    </source>
</evidence>
<gene>
    <name evidence="1" type="ORF">ENT43_00030</name>
</gene>
<protein>
    <submittedName>
        <fullName evidence="1">Uncharacterized protein</fullName>
    </submittedName>
</protein>
<organism evidence="1">
    <name type="scientific">candidate division CPR3 bacterium</name>
    <dbReference type="NCBI Taxonomy" id="2268181"/>
    <lineage>
        <taxon>Bacteria</taxon>
        <taxon>Bacteria division CPR3</taxon>
    </lineage>
</organism>